<proteinExistence type="predicted"/>
<sequence length="37" mass="4584">MERNRWQDGHTHQYIIRSGYRQKVNSLKFSNEKYLSI</sequence>
<dbReference type="AlphaFoldDB" id="A0A6J4LBV7"/>
<reference evidence="1" key="1">
    <citation type="submission" date="2020-02" db="EMBL/GenBank/DDBJ databases">
        <authorList>
            <person name="Meier V. D."/>
        </authorList>
    </citation>
    <scope>NUCLEOTIDE SEQUENCE</scope>
    <source>
        <strain evidence="1">AVDCRST_MAG56</strain>
    </source>
</reference>
<gene>
    <name evidence="1" type="ORF">AVDCRST_MAG56-7200</name>
</gene>
<protein>
    <submittedName>
        <fullName evidence="1">Uncharacterized protein</fullName>
    </submittedName>
</protein>
<name>A0A6J4LBV7_9SPHI</name>
<organism evidence="1">
    <name type="scientific">uncultured Cytophagales bacterium</name>
    <dbReference type="NCBI Taxonomy" id="158755"/>
    <lineage>
        <taxon>Bacteria</taxon>
        <taxon>Pseudomonadati</taxon>
        <taxon>Bacteroidota</taxon>
        <taxon>Sphingobacteriia</taxon>
        <taxon>Sphingobacteriales</taxon>
        <taxon>environmental samples</taxon>
    </lineage>
</organism>
<dbReference type="EMBL" id="CADCTQ010000604">
    <property type="protein sequence ID" value="CAA9327591.1"/>
    <property type="molecule type" value="Genomic_DNA"/>
</dbReference>
<accession>A0A6J4LBV7</accession>
<evidence type="ECO:0000313" key="1">
    <source>
        <dbReference type="EMBL" id="CAA9327591.1"/>
    </source>
</evidence>